<comment type="subcellular location">
    <subcellularLocation>
        <location evidence="1">Mitochondrion membrane</location>
    </subcellularLocation>
</comment>
<keyword evidence="7" id="KW-0496">Mitochondrion</keyword>
<dbReference type="GO" id="GO:0005743">
    <property type="term" value="C:mitochondrial inner membrane"/>
    <property type="evidence" value="ECO:0007669"/>
    <property type="project" value="EnsemblFungi"/>
</dbReference>
<organism evidence="10 12">
    <name type="scientific">Yarrowia lipolytica</name>
    <name type="common">Candida lipolytica</name>
    <dbReference type="NCBI Taxonomy" id="4952"/>
    <lineage>
        <taxon>Eukaryota</taxon>
        <taxon>Fungi</taxon>
        <taxon>Dikarya</taxon>
        <taxon>Ascomycota</taxon>
        <taxon>Saccharomycotina</taxon>
        <taxon>Dipodascomycetes</taxon>
        <taxon>Dipodascales</taxon>
        <taxon>Dipodascales incertae sedis</taxon>
        <taxon>Yarrowia</taxon>
    </lineage>
</organism>
<dbReference type="GO" id="GO:0045259">
    <property type="term" value="C:proton-transporting ATP synthase complex"/>
    <property type="evidence" value="ECO:0007669"/>
    <property type="project" value="UniProtKB-KW"/>
</dbReference>
<dbReference type="Proteomes" id="UP000182444">
    <property type="component" value="Chromosome 1B"/>
</dbReference>
<dbReference type="AlphaFoldDB" id="A0A1H6PPM5"/>
<dbReference type="Proteomes" id="UP000256601">
    <property type="component" value="Unassembled WGS sequence"/>
</dbReference>
<keyword evidence="9" id="KW-0066">ATP synthesis</keyword>
<dbReference type="eggNOG" id="KOG4103">
    <property type="taxonomic scope" value="Eukaryota"/>
</dbReference>
<name>A0A1H6PPM5_YARLL</name>
<dbReference type="OMA" id="CAQAYLN"/>
<protein>
    <submittedName>
        <fullName evidence="11">Mitochondrial ATP synthase g subunit-domain-containing protein</fullName>
    </submittedName>
</protein>
<keyword evidence="4" id="KW-0138">CF(0)</keyword>
<evidence type="ECO:0000313" key="11">
    <source>
        <dbReference type="EMBL" id="RDW28963.1"/>
    </source>
</evidence>
<reference evidence="11 13" key="2">
    <citation type="submission" date="2018-07" db="EMBL/GenBank/DDBJ databases">
        <title>Draft Genome Assemblies for Five Robust Yarrowia lipolytica Strains Exhibiting High Lipid Production and Pentose Sugar Utilization and Sugar Alcohol Secretion from Undetoxified Lignocellulosic Biomass Hydrolysates.</title>
        <authorList>
            <consortium name="DOE Joint Genome Institute"/>
            <person name="Walker C."/>
            <person name="Ryu S."/>
            <person name="Na H."/>
            <person name="Zane M."/>
            <person name="LaButti K."/>
            <person name="Lipzen A."/>
            <person name="Haridas S."/>
            <person name="Barry K."/>
            <person name="Grigoriev I.V."/>
            <person name="Quarterman J."/>
            <person name="Slininger P."/>
            <person name="Dien B."/>
            <person name="Trinh C.T."/>
        </authorList>
    </citation>
    <scope>NUCLEOTIDE SEQUENCE [LARGE SCALE GENOMIC DNA]</scope>
    <source>
        <strain evidence="11 13">YB392</strain>
    </source>
</reference>
<keyword evidence="8" id="KW-0472">Membrane</keyword>
<evidence type="ECO:0000313" key="10">
    <source>
        <dbReference type="EMBL" id="AOW02032.1"/>
    </source>
</evidence>
<comment type="similarity">
    <text evidence="2">Belongs to the ATPase g subunit family.</text>
</comment>
<dbReference type="GeneID" id="7009423"/>
<evidence type="ECO:0000256" key="6">
    <source>
        <dbReference type="ARBA" id="ARBA00023065"/>
    </source>
</evidence>
<evidence type="ECO:0000256" key="4">
    <source>
        <dbReference type="ARBA" id="ARBA00022547"/>
    </source>
</evidence>
<keyword evidence="6" id="KW-0406">Ion transport</keyword>
<dbReference type="InterPro" id="IPR006808">
    <property type="entry name" value="ATP_synth_F0_gsu_mt"/>
</dbReference>
<dbReference type="VEuPathDB" id="FungiDB:YALI1_B28025g"/>
<reference evidence="10 12" key="1">
    <citation type="journal article" date="2016" name="PLoS ONE">
        <title>Sequence Assembly of Yarrowia lipolytica Strain W29/CLIB89 Shows Transposable Element Diversity.</title>
        <authorList>
            <person name="Magnan C."/>
            <person name="Yu J."/>
            <person name="Chang I."/>
            <person name="Jahn E."/>
            <person name="Kanomata Y."/>
            <person name="Wu J."/>
            <person name="Zeller M."/>
            <person name="Oakes M."/>
            <person name="Baldi P."/>
            <person name="Sandmeyer S."/>
        </authorList>
    </citation>
    <scope>NUCLEOTIDE SEQUENCE [LARGE SCALE GENOMIC DNA]</scope>
    <source>
        <strain evidence="10">CLIB89</strain>
        <strain evidence="12">CLIB89(W29)</strain>
    </source>
</reference>
<proteinExistence type="inferred from homology"/>
<evidence type="ECO:0000313" key="13">
    <source>
        <dbReference type="Proteomes" id="UP000256601"/>
    </source>
</evidence>
<evidence type="ECO:0000256" key="1">
    <source>
        <dbReference type="ARBA" id="ARBA00004325"/>
    </source>
</evidence>
<evidence type="ECO:0000256" key="7">
    <source>
        <dbReference type="ARBA" id="ARBA00023128"/>
    </source>
</evidence>
<dbReference type="VEuPathDB" id="FungiDB:YALI0_B21527g"/>
<dbReference type="KEGG" id="yli:7009423"/>
<evidence type="ECO:0000256" key="3">
    <source>
        <dbReference type="ARBA" id="ARBA00022448"/>
    </source>
</evidence>
<accession>A0A1H6PPM5</accession>
<evidence type="ECO:0000256" key="8">
    <source>
        <dbReference type="ARBA" id="ARBA00023136"/>
    </source>
</evidence>
<dbReference type="RefSeq" id="XP_002143021.1">
    <property type="nucleotide sequence ID" value="XM_002142985.1"/>
</dbReference>
<evidence type="ECO:0000313" key="12">
    <source>
        <dbReference type="Proteomes" id="UP000182444"/>
    </source>
</evidence>
<dbReference type="OrthoDB" id="437at2759"/>
<keyword evidence="5" id="KW-0375">Hydrogen ion transport</keyword>
<evidence type="ECO:0000256" key="9">
    <source>
        <dbReference type="ARBA" id="ARBA00023310"/>
    </source>
</evidence>
<dbReference type="Pfam" id="PF04718">
    <property type="entry name" value="ATP-synt_G"/>
    <property type="match status" value="1"/>
</dbReference>
<evidence type="ECO:0000256" key="5">
    <source>
        <dbReference type="ARBA" id="ARBA00022781"/>
    </source>
</evidence>
<dbReference type="EMBL" id="CP017554">
    <property type="protein sequence ID" value="AOW02032.1"/>
    <property type="molecule type" value="Genomic_DNA"/>
</dbReference>
<dbReference type="GO" id="GO:0042407">
    <property type="term" value="P:cristae formation"/>
    <property type="evidence" value="ECO:0007669"/>
    <property type="project" value="EnsemblFungi"/>
</dbReference>
<dbReference type="EMBL" id="KZ858948">
    <property type="protein sequence ID" value="RDW28963.1"/>
    <property type="molecule type" value="Genomic_DNA"/>
</dbReference>
<keyword evidence="3" id="KW-0813">Transport</keyword>
<evidence type="ECO:0000256" key="2">
    <source>
        <dbReference type="ARBA" id="ARBA00005699"/>
    </source>
</evidence>
<dbReference type="GO" id="GO:0046933">
    <property type="term" value="F:proton-transporting ATP synthase activity, rotational mechanism"/>
    <property type="evidence" value="ECO:0007669"/>
    <property type="project" value="EnsemblFungi"/>
</dbReference>
<dbReference type="GO" id="GO:0065003">
    <property type="term" value="P:protein-containing complex assembly"/>
    <property type="evidence" value="ECO:0007669"/>
    <property type="project" value="EnsemblFungi"/>
</dbReference>
<gene>
    <name evidence="11" type="ORF">B0I71DRAFT_126626</name>
    <name evidence="10" type="ORF">YALI1_B28025g</name>
</gene>
<sequence length="138" mass="15087">MFRSRVSGVFQQVRFQSTAASKAASKAQGLGAKVQGITNCAVYWAKVTGELGKQIYLKEGFAPPSLSQFQSVYQNLFNSVKSYALKPQKVIDCAESITKTDALRYTAYGVQILGLFTLGEVIGRRNVIGYKVPSADKH</sequence>